<comment type="caution">
    <text evidence="1">The sequence shown here is derived from an EMBL/GenBank/DDBJ whole genome shotgun (WGS) entry which is preliminary data.</text>
</comment>
<evidence type="ECO:0000313" key="2">
    <source>
        <dbReference type="Proteomes" id="UP001159363"/>
    </source>
</evidence>
<gene>
    <name evidence="1" type="ORF">PR048_021358</name>
</gene>
<dbReference type="EMBL" id="JARBHB010000008">
    <property type="protein sequence ID" value="KAJ8876909.1"/>
    <property type="molecule type" value="Genomic_DNA"/>
</dbReference>
<name>A0ABQ9GXZ8_9NEOP</name>
<evidence type="ECO:0000313" key="1">
    <source>
        <dbReference type="EMBL" id="KAJ8876909.1"/>
    </source>
</evidence>
<dbReference type="Proteomes" id="UP001159363">
    <property type="component" value="Chromosome 7"/>
</dbReference>
<protein>
    <submittedName>
        <fullName evidence="1">Uncharacterized protein</fullName>
    </submittedName>
</protein>
<organism evidence="1 2">
    <name type="scientific">Dryococelus australis</name>
    <dbReference type="NCBI Taxonomy" id="614101"/>
    <lineage>
        <taxon>Eukaryota</taxon>
        <taxon>Metazoa</taxon>
        <taxon>Ecdysozoa</taxon>
        <taxon>Arthropoda</taxon>
        <taxon>Hexapoda</taxon>
        <taxon>Insecta</taxon>
        <taxon>Pterygota</taxon>
        <taxon>Neoptera</taxon>
        <taxon>Polyneoptera</taxon>
        <taxon>Phasmatodea</taxon>
        <taxon>Verophasmatodea</taxon>
        <taxon>Anareolatae</taxon>
        <taxon>Phasmatidae</taxon>
        <taxon>Eurycanthinae</taxon>
        <taxon>Dryococelus</taxon>
    </lineage>
</organism>
<accession>A0ABQ9GXZ8</accession>
<reference evidence="1 2" key="1">
    <citation type="submission" date="2023-02" db="EMBL/GenBank/DDBJ databases">
        <title>LHISI_Scaffold_Assembly.</title>
        <authorList>
            <person name="Stuart O.P."/>
            <person name="Cleave R."/>
            <person name="Magrath M.J.L."/>
            <person name="Mikheyev A.S."/>
        </authorList>
    </citation>
    <scope>NUCLEOTIDE SEQUENCE [LARGE SCALE GENOMIC DNA]</scope>
    <source>
        <strain evidence="1">Daus_M_001</strain>
        <tissue evidence="1">Leg muscle</tissue>
    </source>
</reference>
<proteinExistence type="predicted"/>
<sequence>MEHLCTTPHHIKLLIVDVLSLSVIRKSHEVNELEPLNVHQDILSSTTRRLSENLDKFSFLKRG</sequence>
<keyword evidence="2" id="KW-1185">Reference proteome</keyword>